<dbReference type="Proteomes" id="UP000252085">
    <property type="component" value="Unassembled WGS sequence"/>
</dbReference>
<keyword evidence="2" id="KW-0012">Acyltransferase</keyword>
<dbReference type="Pfam" id="PF00583">
    <property type="entry name" value="Acetyltransf_1"/>
    <property type="match status" value="1"/>
</dbReference>
<keyword evidence="1 4" id="KW-0808">Transferase</keyword>
<accession>A0A367S1X4</accession>
<dbReference type="InterPro" id="IPR000182">
    <property type="entry name" value="GNAT_dom"/>
</dbReference>
<dbReference type="PROSITE" id="PS51186">
    <property type="entry name" value="GNAT"/>
    <property type="match status" value="1"/>
</dbReference>
<protein>
    <submittedName>
        <fullName evidence="4">GNAT family acetyltransferase</fullName>
    </submittedName>
</protein>
<feature type="domain" description="N-acetyltransferase" evidence="3">
    <location>
        <begin position="1"/>
        <end position="138"/>
    </location>
</feature>
<sequence>MNIRPYQESDAELVSALWDEVFPNNPSHHSSPKLVISQKLAVQPELFFVTEINSVIVGTIMAGYDGHRGWLYTVAVSPQYQRQGIGSKLVQHAEKVLIAMGCLKINLQVRVSNAEVVEFYRKLGYLIEERISMGKLVA</sequence>
<gene>
    <name evidence="4" type="ORF">A6769_36600</name>
</gene>
<dbReference type="AlphaFoldDB" id="A0A367S1X4"/>
<evidence type="ECO:0000313" key="5">
    <source>
        <dbReference type="Proteomes" id="UP000252085"/>
    </source>
</evidence>
<name>A0A367S1X4_NOSPU</name>
<dbReference type="SUPFAM" id="SSF55729">
    <property type="entry name" value="Acyl-CoA N-acyltransferases (Nat)"/>
    <property type="match status" value="1"/>
</dbReference>
<dbReference type="NCBIfam" id="NF002959">
    <property type="entry name" value="PRK03624.1"/>
    <property type="match status" value="1"/>
</dbReference>
<evidence type="ECO:0000256" key="1">
    <source>
        <dbReference type="ARBA" id="ARBA00022679"/>
    </source>
</evidence>
<dbReference type="InterPro" id="IPR016181">
    <property type="entry name" value="Acyl_CoA_acyltransferase"/>
</dbReference>
<organism evidence="4 5">
    <name type="scientific">Nostoc punctiforme NIES-2108</name>
    <dbReference type="NCBI Taxonomy" id="1356359"/>
    <lineage>
        <taxon>Bacteria</taxon>
        <taxon>Bacillati</taxon>
        <taxon>Cyanobacteriota</taxon>
        <taxon>Cyanophyceae</taxon>
        <taxon>Nostocales</taxon>
        <taxon>Nostocaceae</taxon>
        <taxon>Nostoc</taxon>
    </lineage>
</organism>
<evidence type="ECO:0000256" key="2">
    <source>
        <dbReference type="ARBA" id="ARBA00023315"/>
    </source>
</evidence>
<comment type="caution">
    <text evidence="4">The sequence shown here is derived from an EMBL/GenBank/DDBJ whole genome shotgun (WGS) entry which is preliminary data.</text>
</comment>
<dbReference type="GO" id="GO:0016747">
    <property type="term" value="F:acyltransferase activity, transferring groups other than amino-acyl groups"/>
    <property type="evidence" value="ECO:0007669"/>
    <property type="project" value="InterPro"/>
</dbReference>
<reference evidence="4 5" key="1">
    <citation type="submission" date="2016-04" db="EMBL/GenBank/DDBJ databases">
        <authorList>
            <person name="Evans L.H."/>
            <person name="Alamgir A."/>
            <person name="Owens N."/>
            <person name="Weber N.D."/>
            <person name="Virtaneva K."/>
            <person name="Barbian K."/>
            <person name="Babar A."/>
            <person name="Rosenke K."/>
        </authorList>
    </citation>
    <scope>NUCLEOTIDE SEQUENCE [LARGE SCALE GENOMIC DNA]</scope>
    <source>
        <strain evidence="4">NIES-2108</strain>
    </source>
</reference>
<dbReference type="EMBL" id="LXQE01000001">
    <property type="protein sequence ID" value="RCJ42808.1"/>
    <property type="molecule type" value="Genomic_DNA"/>
</dbReference>
<evidence type="ECO:0000313" key="4">
    <source>
        <dbReference type="EMBL" id="RCJ42808.1"/>
    </source>
</evidence>
<dbReference type="CDD" id="cd04301">
    <property type="entry name" value="NAT_SF"/>
    <property type="match status" value="1"/>
</dbReference>
<evidence type="ECO:0000259" key="3">
    <source>
        <dbReference type="PROSITE" id="PS51186"/>
    </source>
</evidence>
<dbReference type="PANTHER" id="PTHR43877:SF1">
    <property type="entry name" value="ACETYLTRANSFERASE"/>
    <property type="match status" value="1"/>
</dbReference>
<dbReference type="Gene3D" id="3.40.630.30">
    <property type="match status" value="1"/>
</dbReference>
<dbReference type="InterPro" id="IPR050832">
    <property type="entry name" value="Bact_Acetyltransf"/>
</dbReference>
<proteinExistence type="predicted"/>
<dbReference type="PANTHER" id="PTHR43877">
    <property type="entry name" value="AMINOALKYLPHOSPHONATE N-ACETYLTRANSFERASE-RELATED-RELATED"/>
    <property type="match status" value="1"/>
</dbReference>